<evidence type="ECO:0000313" key="3">
    <source>
        <dbReference type="Proteomes" id="UP000759131"/>
    </source>
</evidence>
<feature type="region of interest" description="Disordered" evidence="1">
    <location>
        <begin position="1"/>
        <end position="23"/>
    </location>
</feature>
<reference evidence="2" key="1">
    <citation type="submission" date="2020-11" db="EMBL/GenBank/DDBJ databases">
        <authorList>
            <person name="Tran Van P."/>
        </authorList>
    </citation>
    <scope>NUCLEOTIDE SEQUENCE</scope>
</reference>
<dbReference type="AlphaFoldDB" id="A0A7R9PWH3"/>
<dbReference type="PANTHER" id="PTHR38926">
    <property type="entry name" value="F-BOX DOMAIN CONTAINING PROTEIN, EXPRESSED"/>
    <property type="match status" value="1"/>
</dbReference>
<dbReference type="InterPro" id="IPR036047">
    <property type="entry name" value="F-box-like_dom_sf"/>
</dbReference>
<protein>
    <recommendedName>
        <fullName evidence="4">F-box domain-containing protein</fullName>
    </recommendedName>
</protein>
<dbReference type="EMBL" id="CAJPIZ010001604">
    <property type="protein sequence ID" value="CAG2103764.1"/>
    <property type="molecule type" value="Genomic_DNA"/>
</dbReference>
<dbReference type="InterPro" id="IPR032675">
    <property type="entry name" value="LRR_dom_sf"/>
</dbReference>
<sequence>MTQQMKHLKTSLETRDDGNEDIKQQPQIYAKDSLDRFGDDLCALIVSYLSLGDRFRLECVSKQFQRTVFGSVVDITLSDELMQRLLTNGKTINTQLLATIAIKCPNIETIDCRGMRSHNAYIPKAMKTFRDNCHNLRDIYCNVSKMSGQTMHTLWPMITRIGDNTSDDNKSDDAYRQALTHCHRLSHLTVDRLFNVFKSTSGPLLAKNLLKCQLNYYSNYDNNQHLSAFVAHNQSLRSLDIKYMDLEDETNESLMEMCGQLSRLTQLQELRLGLDVMFDDNPIADFLRPIGVNCKQLKRLSLVLFSYENQINVQTLDSLRYYRQLKRLDLRFNATADEKVLHPLRHCQRLTHLDIHFRGMNANVLTIVRKSCPQLQYLCIHEMYCLAHIPDLKGLIYSIDIESQPKSDLSDNDLNAVLSSSPKLKTIEIRGNNEKKFYLK</sequence>
<dbReference type="EMBL" id="OC856179">
    <property type="protein sequence ID" value="CAD7623334.1"/>
    <property type="molecule type" value="Genomic_DNA"/>
</dbReference>
<dbReference type="SUPFAM" id="SSF52047">
    <property type="entry name" value="RNI-like"/>
    <property type="match status" value="1"/>
</dbReference>
<dbReference type="Proteomes" id="UP000759131">
    <property type="component" value="Unassembled WGS sequence"/>
</dbReference>
<accession>A0A7R9PWH3</accession>
<proteinExistence type="predicted"/>
<dbReference type="SUPFAM" id="SSF81383">
    <property type="entry name" value="F-box domain"/>
    <property type="match status" value="1"/>
</dbReference>
<evidence type="ECO:0008006" key="4">
    <source>
        <dbReference type="Google" id="ProtNLM"/>
    </source>
</evidence>
<keyword evidence="3" id="KW-1185">Reference proteome</keyword>
<dbReference type="PANTHER" id="PTHR38926:SF72">
    <property type="entry name" value="IM:7136021-RELATED"/>
    <property type="match status" value="1"/>
</dbReference>
<evidence type="ECO:0000256" key="1">
    <source>
        <dbReference type="SAM" id="MobiDB-lite"/>
    </source>
</evidence>
<name>A0A7R9PWH3_9ACAR</name>
<evidence type="ECO:0000313" key="2">
    <source>
        <dbReference type="EMBL" id="CAD7623334.1"/>
    </source>
</evidence>
<feature type="compositionally biased region" description="Basic and acidic residues" evidence="1">
    <location>
        <begin position="10"/>
        <end position="23"/>
    </location>
</feature>
<dbReference type="OrthoDB" id="6532759at2759"/>
<gene>
    <name evidence="2" type="ORF">OSB1V03_LOCUS3790</name>
</gene>
<dbReference type="Gene3D" id="3.80.10.10">
    <property type="entry name" value="Ribonuclease Inhibitor"/>
    <property type="match status" value="1"/>
</dbReference>
<organism evidence="2">
    <name type="scientific">Medioppia subpectinata</name>
    <dbReference type="NCBI Taxonomy" id="1979941"/>
    <lineage>
        <taxon>Eukaryota</taxon>
        <taxon>Metazoa</taxon>
        <taxon>Ecdysozoa</taxon>
        <taxon>Arthropoda</taxon>
        <taxon>Chelicerata</taxon>
        <taxon>Arachnida</taxon>
        <taxon>Acari</taxon>
        <taxon>Acariformes</taxon>
        <taxon>Sarcoptiformes</taxon>
        <taxon>Oribatida</taxon>
        <taxon>Brachypylina</taxon>
        <taxon>Oppioidea</taxon>
        <taxon>Oppiidae</taxon>
        <taxon>Medioppia</taxon>
    </lineage>
</organism>